<comment type="caution">
    <text evidence="3">The sequence shown here is derived from an EMBL/GenBank/DDBJ whole genome shotgun (WGS) entry which is preliminary data.</text>
</comment>
<feature type="coiled-coil region" evidence="1">
    <location>
        <begin position="181"/>
        <end position="230"/>
    </location>
</feature>
<evidence type="ECO:0008006" key="5">
    <source>
        <dbReference type="Google" id="ProtNLM"/>
    </source>
</evidence>
<dbReference type="STRING" id="1798553.A3H70_02910"/>
<organism evidence="3 4">
    <name type="scientific">Candidatus Komeilibacteria bacterium RIFCSPLOWO2_02_FULL_48_11</name>
    <dbReference type="NCBI Taxonomy" id="1798553"/>
    <lineage>
        <taxon>Bacteria</taxon>
        <taxon>Candidatus Komeiliibacteriota</taxon>
    </lineage>
</organism>
<proteinExistence type="predicted"/>
<dbReference type="Pfam" id="PF04285">
    <property type="entry name" value="DUF444"/>
    <property type="match status" value="1"/>
</dbReference>
<sequence length="309" mass="36115">MQTRIIDRRAQGSGKSTDNRQRFMRRHRAAMQEAVRKRIQEGKIGDVVSRDEKEVRVRTGKTDEPVFQHGPGGQREFVAPGNKEFVARDTIPRPPAGSGAGKKGAPDGEGEDDFQFVLTTEEYQDIFFDGLELPNLVKRALRGEEEFWLKRAGFAREGPHSQLDLVRTLRFSKARRWALHRLRFQRQKRELEEERENLERELAGATGADIERIRERLVQLQDELDVVQRKLDAIPFLDPLDARYRRHERVPIPVHQAVMFCLMDVSGSMGEWEKEMAKRFFVLLYWFLKCSYEHVEVVFIRHHHTAKEV</sequence>
<feature type="region of interest" description="Disordered" evidence="2">
    <location>
        <begin position="87"/>
        <end position="112"/>
    </location>
</feature>
<feature type="region of interest" description="Disordered" evidence="2">
    <location>
        <begin position="55"/>
        <end position="75"/>
    </location>
</feature>
<evidence type="ECO:0000313" key="4">
    <source>
        <dbReference type="Proteomes" id="UP000178109"/>
    </source>
</evidence>
<name>A0A1G2BR59_9BACT</name>
<gene>
    <name evidence="3" type="ORF">A3H70_02910</name>
</gene>
<feature type="compositionally biased region" description="Basic and acidic residues" evidence="2">
    <location>
        <begin position="55"/>
        <end position="66"/>
    </location>
</feature>
<evidence type="ECO:0000313" key="3">
    <source>
        <dbReference type="EMBL" id="OGY91624.1"/>
    </source>
</evidence>
<protein>
    <recommendedName>
        <fullName evidence="5">YeaH/YhbH family protein</fullName>
    </recommendedName>
</protein>
<evidence type="ECO:0000256" key="2">
    <source>
        <dbReference type="SAM" id="MobiDB-lite"/>
    </source>
</evidence>
<keyword evidence="1" id="KW-0175">Coiled coil</keyword>
<reference evidence="3 4" key="1">
    <citation type="journal article" date="2016" name="Nat. Commun.">
        <title>Thousands of microbial genomes shed light on interconnected biogeochemical processes in an aquifer system.</title>
        <authorList>
            <person name="Anantharaman K."/>
            <person name="Brown C.T."/>
            <person name="Hug L.A."/>
            <person name="Sharon I."/>
            <person name="Castelle C.J."/>
            <person name="Probst A.J."/>
            <person name="Thomas B.C."/>
            <person name="Singh A."/>
            <person name="Wilkins M.J."/>
            <person name="Karaoz U."/>
            <person name="Brodie E.L."/>
            <person name="Williams K.H."/>
            <person name="Hubbard S.S."/>
            <person name="Banfield J.F."/>
        </authorList>
    </citation>
    <scope>NUCLEOTIDE SEQUENCE [LARGE SCALE GENOMIC DNA]</scope>
</reference>
<dbReference type="PANTHER" id="PTHR30510:SF2">
    <property type="entry name" value="UPF0229 PROTEIN YEAH"/>
    <property type="match status" value="1"/>
</dbReference>
<dbReference type="EMBL" id="MHKO01000041">
    <property type="protein sequence ID" value="OGY91624.1"/>
    <property type="molecule type" value="Genomic_DNA"/>
</dbReference>
<accession>A0A1G2BR59</accession>
<dbReference type="Proteomes" id="UP000178109">
    <property type="component" value="Unassembled WGS sequence"/>
</dbReference>
<dbReference type="AlphaFoldDB" id="A0A1G2BR59"/>
<evidence type="ECO:0000256" key="1">
    <source>
        <dbReference type="SAM" id="Coils"/>
    </source>
</evidence>
<dbReference type="PANTHER" id="PTHR30510">
    <property type="entry name" value="UPF0229 PROTEIN YEAH"/>
    <property type="match status" value="1"/>
</dbReference>
<feature type="non-terminal residue" evidence="3">
    <location>
        <position position="309"/>
    </location>
</feature>
<feature type="region of interest" description="Disordered" evidence="2">
    <location>
        <begin position="1"/>
        <end position="23"/>
    </location>
</feature>
<feature type="compositionally biased region" description="Basic and acidic residues" evidence="2">
    <location>
        <begin position="1"/>
        <end position="10"/>
    </location>
</feature>
<dbReference type="InterPro" id="IPR006698">
    <property type="entry name" value="UPF0229"/>
</dbReference>